<comment type="subcellular location">
    <subcellularLocation>
        <location evidence="1">Membrane</location>
        <topology evidence="1">Multi-pass membrane protein</topology>
    </subcellularLocation>
</comment>
<feature type="transmembrane region" description="Helical" evidence="6">
    <location>
        <begin position="260"/>
        <end position="279"/>
    </location>
</feature>
<organism evidence="8 9">
    <name type="scientific">Paenisporosarcina macmurdoensis</name>
    <dbReference type="NCBI Taxonomy" id="212659"/>
    <lineage>
        <taxon>Bacteria</taxon>
        <taxon>Bacillati</taxon>
        <taxon>Bacillota</taxon>
        <taxon>Bacilli</taxon>
        <taxon>Bacillales</taxon>
        <taxon>Caryophanaceae</taxon>
        <taxon>Paenisporosarcina</taxon>
    </lineage>
</organism>
<evidence type="ECO:0000256" key="5">
    <source>
        <dbReference type="ARBA" id="ARBA00023136"/>
    </source>
</evidence>
<feature type="transmembrane region" description="Helical" evidence="6">
    <location>
        <begin position="448"/>
        <end position="469"/>
    </location>
</feature>
<feature type="transmembrane region" description="Helical" evidence="6">
    <location>
        <begin position="130"/>
        <end position="155"/>
    </location>
</feature>
<evidence type="ECO:0000256" key="2">
    <source>
        <dbReference type="ARBA" id="ARBA00022448"/>
    </source>
</evidence>
<evidence type="ECO:0000313" key="8">
    <source>
        <dbReference type="EMBL" id="MFC6040800.1"/>
    </source>
</evidence>
<feature type="transmembrane region" description="Helical" evidence="6">
    <location>
        <begin position="337"/>
        <end position="359"/>
    </location>
</feature>
<feature type="transmembrane region" description="Helical" evidence="6">
    <location>
        <begin position="484"/>
        <end position="503"/>
    </location>
</feature>
<keyword evidence="2" id="KW-0813">Transport</keyword>
<dbReference type="SUPFAM" id="SSF161098">
    <property type="entry name" value="MetI-like"/>
    <property type="match status" value="2"/>
</dbReference>
<accession>A0ABW1LB94</accession>
<keyword evidence="5 6" id="KW-0472">Membrane</keyword>
<feature type="transmembrane region" description="Helical" evidence="6">
    <location>
        <begin position="81"/>
        <end position="109"/>
    </location>
</feature>
<evidence type="ECO:0000256" key="6">
    <source>
        <dbReference type="SAM" id="Phobius"/>
    </source>
</evidence>
<protein>
    <recommendedName>
        <fullName evidence="7">ABC transmembrane type-1 domain-containing protein</fullName>
    </recommendedName>
</protein>
<feature type="transmembrane region" description="Helical" evidence="6">
    <location>
        <begin position="12"/>
        <end position="30"/>
    </location>
</feature>
<dbReference type="PANTHER" id="PTHR43839">
    <property type="entry name" value="OPPC IN A BINDING PROTEIN-DEPENDENT TRANSPORT SYSTEM"/>
    <property type="match status" value="1"/>
</dbReference>
<dbReference type="InterPro" id="IPR000515">
    <property type="entry name" value="MetI-like"/>
</dbReference>
<dbReference type="PROSITE" id="PS51257">
    <property type="entry name" value="PROKAR_LIPOPROTEIN"/>
    <property type="match status" value="1"/>
</dbReference>
<feature type="domain" description="ABC transmembrane type-1" evidence="7">
    <location>
        <begin position="81"/>
        <end position="284"/>
    </location>
</feature>
<feature type="domain" description="ABC transmembrane type-1" evidence="7">
    <location>
        <begin position="408"/>
        <end position="617"/>
    </location>
</feature>
<gene>
    <name evidence="8" type="ORF">ACFPYN_15335</name>
</gene>
<dbReference type="EMBL" id="JBHSRI010000025">
    <property type="protein sequence ID" value="MFC6040800.1"/>
    <property type="molecule type" value="Genomic_DNA"/>
</dbReference>
<evidence type="ECO:0000259" key="7">
    <source>
        <dbReference type="PROSITE" id="PS50928"/>
    </source>
</evidence>
<evidence type="ECO:0000256" key="1">
    <source>
        <dbReference type="ARBA" id="ARBA00004141"/>
    </source>
</evidence>
<evidence type="ECO:0000256" key="3">
    <source>
        <dbReference type="ARBA" id="ARBA00022692"/>
    </source>
</evidence>
<keyword evidence="3 6" id="KW-0812">Transmembrane</keyword>
<dbReference type="Proteomes" id="UP001596170">
    <property type="component" value="Unassembled WGS sequence"/>
</dbReference>
<dbReference type="Gene3D" id="1.10.3720.10">
    <property type="entry name" value="MetI-like"/>
    <property type="match status" value="2"/>
</dbReference>
<feature type="transmembrane region" description="Helical" evidence="6">
    <location>
        <begin position="228"/>
        <end position="254"/>
    </location>
</feature>
<reference evidence="9" key="1">
    <citation type="journal article" date="2019" name="Int. J. Syst. Evol. Microbiol.">
        <title>The Global Catalogue of Microorganisms (GCM) 10K type strain sequencing project: providing services to taxonomists for standard genome sequencing and annotation.</title>
        <authorList>
            <consortium name="The Broad Institute Genomics Platform"/>
            <consortium name="The Broad Institute Genome Sequencing Center for Infectious Disease"/>
            <person name="Wu L."/>
            <person name="Ma J."/>
        </authorList>
    </citation>
    <scope>NUCLEOTIDE SEQUENCE [LARGE SCALE GENOMIC DNA]</scope>
    <source>
        <strain evidence="9">CCUG 54527</strain>
    </source>
</reference>
<dbReference type="PANTHER" id="PTHR43839:SF3">
    <property type="entry name" value="OLIGOPEPTIDE ABC TRANSPORTER, PERMEASE PROTEIN"/>
    <property type="match status" value="1"/>
</dbReference>
<dbReference type="PROSITE" id="PS50928">
    <property type="entry name" value="ABC_TM1"/>
    <property type="match status" value="2"/>
</dbReference>
<evidence type="ECO:0000256" key="4">
    <source>
        <dbReference type="ARBA" id="ARBA00022989"/>
    </source>
</evidence>
<evidence type="ECO:0000313" key="9">
    <source>
        <dbReference type="Proteomes" id="UP001596170"/>
    </source>
</evidence>
<feature type="transmembrane region" description="Helical" evidence="6">
    <location>
        <begin position="554"/>
        <end position="575"/>
    </location>
</feature>
<proteinExistence type="predicted"/>
<feature type="transmembrane region" description="Helical" evidence="6">
    <location>
        <begin position="161"/>
        <end position="186"/>
    </location>
</feature>
<feature type="transmembrane region" description="Helical" evidence="6">
    <location>
        <begin position="410"/>
        <end position="436"/>
    </location>
</feature>
<dbReference type="InterPro" id="IPR035906">
    <property type="entry name" value="MetI-like_sf"/>
</dbReference>
<dbReference type="RefSeq" id="WP_377735366.1">
    <property type="nucleotide sequence ID" value="NZ_JBHSRI010000025.1"/>
</dbReference>
<keyword evidence="9" id="KW-1185">Reference proteome</keyword>
<feature type="transmembrane region" description="Helical" evidence="6">
    <location>
        <begin position="596"/>
        <end position="620"/>
    </location>
</feature>
<sequence>MKIFTTTLLKYISGIIGIVLISCTPILFTLNGSFDLQLFFTTFLGVVKVFFNPSEWHLRFIVFTTQKTINVSFLDYLKGPYVYSMMILVTSLLLSLIISFVLSFITLLSKGFIKKILLQLAKILESFPDFSFIFLIQIVVVQVYLKTDILILQFYSLGDNLVYIAPILCLSILPTLLLFKLFILLFEEEWGKSYVELARSKGLSNFEVLLNHCTSNVLKSLFYQSKSIVWLSLSSLLIIEYLFGINGILYYLMADFSPRGTTFILLSIFTPFFLFYTVVERIVNREQIERNVIFNNFNLSMLNIQQMKSINIFRNNQSRSGISEPLKRVRANFFKHLTIKIPILILLGLLLTSFLYFIIFDDKIDQINYIYNDEGKMVSISPHPPSSDILFGTDAFGYSILQQLIVGIKYTILITLIIATIRIVTGYLFAIFYVFFINNKLRLAINSIADGMHFLPLTLLTYILLVPILRNITGVWETTLSERLILQIMIMSLVVLPVTTSSIGNEMNETLKKEYVQSSVVMGGSLIWILIKHINPQLWPKILLLWTQHIVQVLQMFVHLGILSILVGGSIYGIPEIYELSGMIAISREVFMTKQFWMIIPPLLTFMLLIYCFNTIAHGISKKPIQFFKK</sequence>
<name>A0ABW1LB94_9BACL</name>
<keyword evidence="4 6" id="KW-1133">Transmembrane helix</keyword>
<comment type="caution">
    <text evidence="8">The sequence shown here is derived from an EMBL/GenBank/DDBJ whole genome shotgun (WGS) entry which is preliminary data.</text>
</comment>